<sequence length="114" mass="12625">MQITTAAKALKELGHVTRLAIYRQVVRAGHQGIPVGEIQERLDIPGSTLSHHISSLTSANLLTQRREGRTLYCVAQYEHLQGVIGFLQDECCIEESGNDAEISRTQDQENLPLS</sequence>
<evidence type="ECO:0000256" key="2">
    <source>
        <dbReference type="ARBA" id="ARBA00023125"/>
    </source>
</evidence>
<keyword evidence="1" id="KW-0805">Transcription regulation</keyword>
<feature type="domain" description="HTH arsR-type" evidence="4">
    <location>
        <begin position="1"/>
        <end position="95"/>
    </location>
</feature>
<dbReference type="Pfam" id="PF12840">
    <property type="entry name" value="HTH_20"/>
    <property type="match status" value="1"/>
</dbReference>
<dbReference type="PANTHER" id="PTHR43132">
    <property type="entry name" value="ARSENICAL RESISTANCE OPERON REPRESSOR ARSR-RELATED"/>
    <property type="match status" value="1"/>
</dbReference>
<evidence type="ECO:0000259" key="4">
    <source>
        <dbReference type="PROSITE" id="PS50987"/>
    </source>
</evidence>
<dbReference type="InterPro" id="IPR051011">
    <property type="entry name" value="Metal_resp_trans_reg"/>
</dbReference>
<gene>
    <name evidence="5" type="ORF">MD535_07125</name>
</gene>
<comment type="caution">
    <text evidence="5">The sequence shown here is derived from an EMBL/GenBank/DDBJ whole genome shotgun (WGS) entry which is preliminary data.</text>
</comment>
<keyword evidence="2" id="KW-0238">DNA-binding</keyword>
<dbReference type="InterPro" id="IPR036390">
    <property type="entry name" value="WH_DNA-bd_sf"/>
</dbReference>
<protein>
    <submittedName>
        <fullName evidence="5">Metalloregulator ArsR/SmtB family transcription factor</fullName>
    </submittedName>
</protein>
<reference evidence="5" key="1">
    <citation type="submission" date="2022-02" db="EMBL/GenBank/DDBJ databases">
        <title>Vibrio sp. nov, a new bacterium isolated from seawater.</title>
        <authorList>
            <person name="Yuan Y."/>
        </authorList>
    </citation>
    <scope>NUCLEOTIDE SEQUENCE</scope>
    <source>
        <strain evidence="5">ZSDZ65</strain>
    </source>
</reference>
<dbReference type="Proteomes" id="UP001155587">
    <property type="component" value="Unassembled WGS sequence"/>
</dbReference>
<evidence type="ECO:0000313" key="6">
    <source>
        <dbReference type="Proteomes" id="UP001155587"/>
    </source>
</evidence>
<evidence type="ECO:0000313" key="5">
    <source>
        <dbReference type="EMBL" id="MCW8345783.1"/>
    </source>
</evidence>
<proteinExistence type="predicted"/>
<dbReference type="InterPro" id="IPR011991">
    <property type="entry name" value="ArsR-like_HTH"/>
</dbReference>
<evidence type="ECO:0000256" key="3">
    <source>
        <dbReference type="ARBA" id="ARBA00023163"/>
    </source>
</evidence>
<dbReference type="GO" id="GO:0003677">
    <property type="term" value="F:DNA binding"/>
    <property type="evidence" value="ECO:0007669"/>
    <property type="project" value="UniProtKB-KW"/>
</dbReference>
<keyword evidence="3" id="KW-0804">Transcription</keyword>
<evidence type="ECO:0000256" key="1">
    <source>
        <dbReference type="ARBA" id="ARBA00023015"/>
    </source>
</evidence>
<organism evidence="5 6">
    <name type="scientific">Vibrio qingdaonensis</name>
    <dbReference type="NCBI Taxonomy" id="2829491"/>
    <lineage>
        <taxon>Bacteria</taxon>
        <taxon>Pseudomonadati</taxon>
        <taxon>Pseudomonadota</taxon>
        <taxon>Gammaproteobacteria</taxon>
        <taxon>Vibrionales</taxon>
        <taxon>Vibrionaceae</taxon>
        <taxon>Vibrio</taxon>
    </lineage>
</organism>
<dbReference type="InterPro" id="IPR036388">
    <property type="entry name" value="WH-like_DNA-bd_sf"/>
</dbReference>
<dbReference type="SUPFAM" id="SSF46785">
    <property type="entry name" value="Winged helix' DNA-binding domain"/>
    <property type="match status" value="1"/>
</dbReference>
<dbReference type="NCBIfam" id="NF033788">
    <property type="entry name" value="HTH_metalloreg"/>
    <property type="match status" value="1"/>
</dbReference>
<dbReference type="AlphaFoldDB" id="A0A9X3CLU6"/>
<dbReference type="RefSeq" id="WP_265674190.1">
    <property type="nucleotide sequence ID" value="NZ_JAKRRY010000006.1"/>
</dbReference>
<dbReference type="SMART" id="SM00418">
    <property type="entry name" value="HTH_ARSR"/>
    <property type="match status" value="1"/>
</dbReference>
<dbReference type="PANTHER" id="PTHR43132:SF2">
    <property type="entry name" value="ARSENICAL RESISTANCE OPERON REPRESSOR ARSR-RELATED"/>
    <property type="match status" value="1"/>
</dbReference>
<keyword evidence="6" id="KW-1185">Reference proteome</keyword>
<name>A0A9X3CLU6_9VIBR</name>
<dbReference type="CDD" id="cd00090">
    <property type="entry name" value="HTH_ARSR"/>
    <property type="match status" value="1"/>
</dbReference>
<dbReference type="PROSITE" id="PS50987">
    <property type="entry name" value="HTH_ARSR_2"/>
    <property type="match status" value="1"/>
</dbReference>
<accession>A0A9X3CLU6</accession>
<dbReference type="EMBL" id="JAKRRY010000006">
    <property type="protein sequence ID" value="MCW8345783.1"/>
    <property type="molecule type" value="Genomic_DNA"/>
</dbReference>
<dbReference type="GO" id="GO:0003700">
    <property type="term" value="F:DNA-binding transcription factor activity"/>
    <property type="evidence" value="ECO:0007669"/>
    <property type="project" value="InterPro"/>
</dbReference>
<dbReference type="InterPro" id="IPR001845">
    <property type="entry name" value="HTH_ArsR_DNA-bd_dom"/>
</dbReference>
<dbReference type="Gene3D" id="1.10.10.10">
    <property type="entry name" value="Winged helix-like DNA-binding domain superfamily/Winged helix DNA-binding domain"/>
    <property type="match status" value="1"/>
</dbReference>